<evidence type="ECO:0000313" key="10">
    <source>
        <dbReference type="EMBL" id="PQJ96363.1"/>
    </source>
</evidence>
<dbReference type="CDD" id="cd00082">
    <property type="entry name" value="HisKA"/>
    <property type="match status" value="1"/>
</dbReference>
<dbReference type="PRINTS" id="PR00344">
    <property type="entry name" value="BCTRLSENSOR"/>
</dbReference>
<dbReference type="SMART" id="SM00387">
    <property type="entry name" value="HATPase_c"/>
    <property type="match status" value="1"/>
</dbReference>
<feature type="coiled-coil region" evidence="6">
    <location>
        <begin position="138"/>
        <end position="172"/>
    </location>
</feature>
<dbReference type="FunFam" id="3.30.565.10:FF:000010">
    <property type="entry name" value="Sensor histidine kinase RcsC"/>
    <property type="match status" value="1"/>
</dbReference>
<dbReference type="SUPFAM" id="SSF47384">
    <property type="entry name" value="Homodimeric domain of signal transducing histidine kinase"/>
    <property type="match status" value="1"/>
</dbReference>
<name>A0A2S7XS37_9GAMM</name>
<dbReference type="InterPro" id="IPR001789">
    <property type="entry name" value="Sig_transdc_resp-reg_receiver"/>
</dbReference>
<dbReference type="SMART" id="SM00448">
    <property type="entry name" value="REC"/>
    <property type="match status" value="1"/>
</dbReference>
<evidence type="ECO:0000256" key="6">
    <source>
        <dbReference type="SAM" id="Coils"/>
    </source>
</evidence>
<organism evidence="10 11">
    <name type="scientific">Chromatium okenii</name>
    <dbReference type="NCBI Taxonomy" id="61644"/>
    <lineage>
        <taxon>Bacteria</taxon>
        <taxon>Pseudomonadati</taxon>
        <taxon>Pseudomonadota</taxon>
        <taxon>Gammaproteobacteria</taxon>
        <taxon>Chromatiales</taxon>
        <taxon>Chromatiaceae</taxon>
        <taxon>Chromatium</taxon>
    </lineage>
</organism>
<dbReference type="NCBIfam" id="TIGR00229">
    <property type="entry name" value="sensory_box"/>
    <property type="match status" value="1"/>
</dbReference>
<dbReference type="InterPro" id="IPR013656">
    <property type="entry name" value="PAS_4"/>
</dbReference>
<dbReference type="Gene3D" id="3.30.450.20">
    <property type="entry name" value="PAS domain"/>
    <property type="match status" value="1"/>
</dbReference>
<dbReference type="InterPro" id="IPR004358">
    <property type="entry name" value="Sig_transdc_His_kin-like_C"/>
</dbReference>
<evidence type="ECO:0000259" key="7">
    <source>
        <dbReference type="PROSITE" id="PS50109"/>
    </source>
</evidence>
<dbReference type="Proteomes" id="UP000239936">
    <property type="component" value="Unassembled WGS sequence"/>
</dbReference>
<dbReference type="Pfam" id="PF08448">
    <property type="entry name" value="PAS_4"/>
    <property type="match status" value="1"/>
</dbReference>
<dbReference type="SMART" id="SM00388">
    <property type="entry name" value="HisKA"/>
    <property type="match status" value="1"/>
</dbReference>
<dbReference type="PROSITE" id="PS50110">
    <property type="entry name" value="RESPONSE_REGULATORY"/>
    <property type="match status" value="1"/>
</dbReference>
<dbReference type="InterPro" id="IPR036097">
    <property type="entry name" value="HisK_dim/P_sf"/>
</dbReference>
<dbReference type="GO" id="GO:0000155">
    <property type="term" value="F:phosphorelay sensor kinase activity"/>
    <property type="evidence" value="ECO:0007669"/>
    <property type="project" value="InterPro"/>
</dbReference>
<feature type="domain" description="Histidine kinase" evidence="7">
    <location>
        <begin position="179"/>
        <end position="399"/>
    </location>
</feature>
<dbReference type="AlphaFoldDB" id="A0A2S7XS37"/>
<comment type="caution">
    <text evidence="10">The sequence shown here is derived from an EMBL/GenBank/DDBJ whole genome shotgun (WGS) entry which is preliminary data.</text>
</comment>
<dbReference type="InterPro" id="IPR003661">
    <property type="entry name" value="HisK_dim/P_dom"/>
</dbReference>
<dbReference type="Pfam" id="PF00072">
    <property type="entry name" value="Response_reg"/>
    <property type="match status" value="1"/>
</dbReference>
<dbReference type="SUPFAM" id="SSF52172">
    <property type="entry name" value="CheY-like"/>
    <property type="match status" value="1"/>
</dbReference>
<evidence type="ECO:0000256" key="1">
    <source>
        <dbReference type="ARBA" id="ARBA00000085"/>
    </source>
</evidence>
<dbReference type="Gene3D" id="3.40.50.2300">
    <property type="match status" value="1"/>
</dbReference>
<evidence type="ECO:0000256" key="3">
    <source>
        <dbReference type="ARBA" id="ARBA00022553"/>
    </source>
</evidence>
<dbReference type="InterPro" id="IPR003594">
    <property type="entry name" value="HATPase_dom"/>
</dbReference>
<dbReference type="PANTHER" id="PTHR45339:SF5">
    <property type="entry name" value="HISTIDINE KINASE"/>
    <property type="match status" value="1"/>
</dbReference>
<feature type="modified residue" description="4-aspartylphosphate" evidence="5">
    <location>
        <position position="474"/>
    </location>
</feature>
<keyword evidence="4" id="KW-0902">Two-component regulatory system</keyword>
<dbReference type="CDD" id="cd17546">
    <property type="entry name" value="REC_hyHK_CKI1_RcsC-like"/>
    <property type="match status" value="1"/>
</dbReference>
<dbReference type="InterPro" id="IPR035965">
    <property type="entry name" value="PAS-like_dom_sf"/>
</dbReference>
<protein>
    <recommendedName>
        <fullName evidence="2">histidine kinase</fullName>
        <ecNumber evidence="2">2.7.13.3</ecNumber>
    </recommendedName>
</protein>
<dbReference type="InterPro" id="IPR005467">
    <property type="entry name" value="His_kinase_dom"/>
</dbReference>
<sequence length="632" mass="69591">MTTDSRASDWQERQTMAALAAVVRHSDSIIVVKDLNRRVIATNPAYARAAGYASDAELIGKTDAEIFGVSPDSEPVHTYMTDDLQAQQLAPGEAIIREEPVLAADGRTLYYLTKKYPIYDVDGQLIATGNISVDITARRNAEEQLQASNAALKIANAEAQEFAARAETANRAKSTFLANMSHEIRTPMNAIIGLTQLLRRELTESAQTRRLAKIETAAQHLLNIINGVLDLSKIEAGRMQLEETDFALADVLDSVRSLIDISASARGLVIAVDSDHVPNWLRGDPTRLRQALLNYAGNALKFSERGTILLSAKVLEERDGRLLVRFAVTDSGIGIAPEAVARLFNAFEQADETTTRRFGGTGLGLAITRHLARLMGGDTGVESVPGQGSTFWLTAWLKRGTGVLPLQMNIKDAETQLCERRLGRQVLLVEDDPVNREVAMELLQRVGMVVDTVNDGLEAVERAKMCRPDVLLMDIRMPRLDGLAATQQIRMLPGWEVRPIIALTANAFEEDRQACLAAGMNDFLTKPIDANQLYNMLLKWLSTNAHATTFSVMNKEASFTLPVAAEIDAATITVFVMRFKRMLEEGDMAANELIHTEAPLFRAAFGDLNEELQHLIERFDYLGALALMNSVY</sequence>
<dbReference type="EC" id="2.7.13.3" evidence="2"/>
<dbReference type="InterPro" id="IPR036890">
    <property type="entry name" value="HATPase_C_sf"/>
</dbReference>
<dbReference type="InterPro" id="IPR000700">
    <property type="entry name" value="PAS-assoc_C"/>
</dbReference>
<evidence type="ECO:0000256" key="5">
    <source>
        <dbReference type="PROSITE-ProRule" id="PRU00169"/>
    </source>
</evidence>
<comment type="catalytic activity">
    <reaction evidence="1">
        <text>ATP + protein L-histidine = ADP + protein N-phospho-L-histidine.</text>
        <dbReference type="EC" id="2.7.13.3"/>
    </reaction>
</comment>
<feature type="domain" description="Response regulatory" evidence="8">
    <location>
        <begin position="425"/>
        <end position="541"/>
    </location>
</feature>
<evidence type="ECO:0000256" key="2">
    <source>
        <dbReference type="ARBA" id="ARBA00012438"/>
    </source>
</evidence>
<dbReference type="PANTHER" id="PTHR45339">
    <property type="entry name" value="HYBRID SIGNAL TRANSDUCTION HISTIDINE KINASE J"/>
    <property type="match status" value="1"/>
</dbReference>
<dbReference type="InterPro" id="IPR000014">
    <property type="entry name" value="PAS"/>
</dbReference>
<evidence type="ECO:0000259" key="8">
    <source>
        <dbReference type="PROSITE" id="PS50110"/>
    </source>
</evidence>
<dbReference type="SUPFAM" id="SSF55874">
    <property type="entry name" value="ATPase domain of HSP90 chaperone/DNA topoisomerase II/histidine kinase"/>
    <property type="match status" value="1"/>
</dbReference>
<dbReference type="Pfam" id="PF02518">
    <property type="entry name" value="HATPase_c"/>
    <property type="match status" value="1"/>
</dbReference>
<dbReference type="EMBL" id="PPGH01000035">
    <property type="protein sequence ID" value="PQJ96363.1"/>
    <property type="molecule type" value="Genomic_DNA"/>
</dbReference>
<evidence type="ECO:0000313" key="11">
    <source>
        <dbReference type="Proteomes" id="UP000239936"/>
    </source>
</evidence>
<reference evidence="10 11" key="1">
    <citation type="submission" date="2018-01" db="EMBL/GenBank/DDBJ databases">
        <title>The complete genome sequence of Chromatium okenii LaCa, a purple sulfur bacterium with a turbulent life.</title>
        <authorList>
            <person name="Luedin S.M."/>
            <person name="Liechti N."/>
            <person name="Storelli N."/>
            <person name="Danza F."/>
            <person name="Wittwer M."/>
            <person name="Pothier J.F."/>
            <person name="Tonolla M.A."/>
        </authorList>
    </citation>
    <scope>NUCLEOTIDE SEQUENCE [LARGE SCALE GENOMIC DNA]</scope>
    <source>
        <strain evidence="10 11">LaCa</strain>
    </source>
</reference>
<dbReference type="Gene3D" id="3.30.565.10">
    <property type="entry name" value="Histidine kinase-like ATPase, C-terminal domain"/>
    <property type="match status" value="1"/>
</dbReference>
<evidence type="ECO:0000259" key="9">
    <source>
        <dbReference type="PROSITE" id="PS50113"/>
    </source>
</evidence>
<keyword evidence="6" id="KW-0175">Coiled coil</keyword>
<dbReference type="Gene3D" id="1.10.287.130">
    <property type="match status" value="1"/>
</dbReference>
<dbReference type="InterPro" id="IPR011006">
    <property type="entry name" value="CheY-like_superfamily"/>
</dbReference>
<accession>A0A2S7XS37</accession>
<gene>
    <name evidence="10" type="ORF">CXB77_11590</name>
</gene>
<keyword evidence="3 5" id="KW-0597">Phosphoprotein</keyword>
<feature type="domain" description="PAC" evidence="9">
    <location>
        <begin position="95"/>
        <end position="147"/>
    </location>
</feature>
<dbReference type="OrthoDB" id="9810730at2"/>
<dbReference type="PROSITE" id="PS50109">
    <property type="entry name" value="HIS_KIN"/>
    <property type="match status" value="1"/>
</dbReference>
<dbReference type="SUPFAM" id="SSF55785">
    <property type="entry name" value="PYP-like sensor domain (PAS domain)"/>
    <property type="match status" value="1"/>
</dbReference>
<evidence type="ECO:0000256" key="4">
    <source>
        <dbReference type="ARBA" id="ARBA00023012"/>
    </source>
</evidence>
<dbReference type="PROSITE" id="PS50113">
    <property type="entry name" value="PAC"/>
    <property type="match status" value="1"/>
</dbReference>
<dbReference type="RefSeq" id="WP_105073988.1">
    <property type="nucleotide sequence ID" value="NZ_PPGH01000035.1"/>
</dbReference>
<keyword evidence="11" id="KW-1185">Reference proteome</keyword>
<dbReference type="Pfam" id="PF00512">
    <property type="entry name" value="HisKA"/>
    <property type="match status" value="1"/>
</dbReference>
<dbReference type="CDD" id="cd16922">
    <property type="entry name" value="HATPase_EvgS-ArcB-TorS-like"/>
    <property type="match status" value="1"/>
</dbReference>
<proteinExistence type="predicted"/>